<dbReference type="GO" id="GO:0008902">
    <property type="term" value="F:hydroxymethylpyrimidine kinase activity"/>
    <property type="evidence" value="ECO:0007669"/>
    <property type="project" value="UniProtKB-EC"/>
</dbReference>
<comment type="similarity">
    <text evidence="4">Belongs to the ThiD family.</text>
</comment>
<dbReference type="STRING" id="1140003.OMY_00603"/>
<dbReference type="PANTHER" id="PTHR20858:SF17">
    <property type="entry name" value="HYDROXYMETHYLPYRIMIDINE_PHOSPHOMETHYLPYRIMIDINE KINASE THI20-RELATED"/>
    <property type="match status" value="1"/>
</dbReference>
<organism evidence="17 18">
    <name type="scientific">Enterococcus sulfureus ATCC 49903</name>
    <dbReference type="NCBI Taxonomy" id="1140003"/>
    <lineage>
        <taxon>Bacteria</taxon>
        <taxon>Bacillati</taxon>
        <taxon>Bacillota</taxon>
        <taxon>Bacilli</taxon>
        <taxon>Lactobacillales</taxon>
        <taxon>Enterococcaceae</taxon>
        <taxon>Enterococcus</taxon>
    </lineage>
</organism>
<gene>
    <name evidence="17" type="ORF">I573_00596</name>
</gene>
<dbReference type="Proteomes" id="UP000015961">
    <property type="component" value="Unassembled WGS sequence"/>
</dbReference>
<evidence type="ECO:0000256" key="14">
    <source>
        <dbReference type="ARBA" id="ARBA00042102"/>
    </source>
</evidence>
<keyword evidence="11" id="KW-0067">ATP-binding</keyword>
<comment type="pathway">
    <text evidence="13">Cofactor biosynthesis; thiamine diphosphate biosynthesis; 4-amino-2-methyl-5-diphosphomethylpyrimidine from 5-amino-1-(5-phospho-D-ribosyl)imidazole: step 2/3.</text>
</comment>
<comment type="caution">
    <text evidence="17">The sequence shown here is derived from an EMBL/GenBank/DDBJ whole genome shotgun (WGS) entry which is preliminary data.</text>
</comment>
<keyword evidence="12" id="KW-0784">Thiamine biosynthesis</keyword>
<sequence>MIACACTIAGSDSGGGAGIQADLKTFQGAGVYGTSVITAVTAQNTVGVYQIEALTPTIISAQLNAIQADFPIQAYKTGMLFDATIIKQVAKQLDTQNMPIVVDPVMIAKGGASLLQLEAIEALKTNLLPIATICTPNLPEAEIISGIEITDDQSLQQAAKKILELGVQTVIMKGGHATGTQASDTVFSVNESPYRLSTPRYETKHTHGTGCTFSAAITAHLAQGMSVKPAIIEAKKFIDRAIFDSLNLGHGHGPTNHFAYKKSGGVVDVQLLS</sequence>
<evidence type="ECO:0000256" key="1">
    <source>
        <dbReference type="ARBA" id="ARBA00000151"/>
    </source>
</evidence>
<keyword evidence="10 17" id="KW-0418">Kinase</keyword>
<dbReference type="InterPro" id="IPR029056">
    <property type="entry name" value="Ribokinase-like"/>
</dbReference>
<dbReference type="RefSeq" id="WP_016185094.1">
    <property type="nucleotide sequence ID" value="NZ_ASWO01000001.1"/>
</dbReference>
<reference evidence="17 18" key="1">
    <citation type="submission" date="2013-03" db="EMBL/GenBank/DDBJ databases">
        <title>The Genome Sequence of Enterococcus sulfureus ATCC_49903 (PacBio/Illumina hybrid assembly).</title>
        <authorList>
            <consortium name="The Broad Institute Genomics Platform"/>
            <consortium name="The Broad Institute Genome Sequencing Center for Infectious Disease"/>
            <person name="Earl A."/>
            <person name="Russ C."/>
            <person name="Gilmore M."/>
            <person name="Surin D."/>
            <person name="Walker B."/>
            <person name="Young S."/>
            <person name="Zeng Q."/>
            <person name="Gargeya S."/>
            <person name="Fitzgerald M."/>
            <person name="Haas B."/>
            <person name="Abouelleil A."/>
            <person name="Allen A.W."/>
            <person name="Alvarado L."/>
            <person name="Arachchi H.M."/>
            <person name="Berlin A.M."/>
            <person name="Chapman S.B."/>
            <person name="Gainer-Dewar J."/>
            <person name="Goldberg J."/>
            <person name="Griggs A."/>
            <person name="Gujja S."/>
            <person name="Hansen M."/>
            <person name="Howarth C."/>
            <person name="Imamovic A."/>
            <person name="Ireland A."/>
            <person name="Larimer J."/>
            <person name="McCowan C."/>
            <person name="Murphy C."/>
            <person name="Pearson M."/>
            <person name="Poon T.W."/>
            <person name="Priest M."/>
            <person name="Roberts A."/>
            <person name="Saif S."/>
            <person name="Shea T."/>
            <person name="Sisk P."/>
            <person name="Sykes S."/>
            <person name="Wortman J."/>
            <person name="Nusbaum C."/>
            <person name="Birren B."/>
        </authorList>
    </citation>
    <scope>NUCLEOTIDE SEQUENCE [LARGE SCALE GENOMIC DNA]</scope>
    <source>
        <strain evidence="17 18">ATCC 49903</strain>
    </source>
</reference>
<evidence type="ECO:0000256" key="4">
    <source>
        <dbReference type="ARBA" id="ARBA00009879"/>
    </source>
</evidence>
<evidence type="ECO:0000256" key="7">
    <source>
        <dbReference type="ARBA" id="ARBA00019161"/>
    </source>
</evidence>
<evidence type="ECO:0000256" key="8">
    <source>
        <dbReference type="ARBA" id="ARBA00022679"/>
    </source>
</evidence>
<keyword evidence="18" id="KW-1185">Reference proteome</keyword>
<evidence type="ECO:0000256" key="13">
    <source>
        <dbReference type="ARBA" id="ARBA00037917"/>
    </source>
</evidence>
<evidence type="ECO:0000256" key="15">
    <source>
        <dbReference type="ARBA" id="ARBA00043176"/>
    </source>
</evidence>
<dbReference type="EC" id="2.7.4.7" evidence="6"/>
<dbReference type="eggNOG" id="COG0351">
    <property type="taxonomic scope" value="Bacteria"/>
</dbReference>
<evidence type="ECO:0000313" key="17">
    <source>
        <dbReference type="EMBL" id="EOT87540.1"/>
    </source>
</evidence>
<proteinExistence type="inferred from homology"/>
<dbReference type="AlphaFoldDB" id="S0L8G4"/>
<evidence type="ECO:0000313" key="18">
    <source>
        <dbReference type="Proteomes" id="UP000015961"/>
    </source>
</evidence>
<name>S0L8G4_9ENTE</name>
<dbReference type="InterPro" id="IPR004399">
    <property type="entry name" value="HMP/HMP-P_kinase_dom"/>
</dbReference>
<dbReference type="InterPro" id="IPR013749">
    <property type="entry name" value="PM/HMP-P_kinase-1"/>
</dbReference>
<dbReference type="OrthoDB" id="9810880at2"/>
<dbReference type="GO" id="GO:0009228">
    <property type="term" value="P:thiamine biosynthetic process"/>
    <property type="evidence" value="ECO:0007669"/>
    <property type="project" value="UniProtKB-KW"/>
</dbReference>
<evidence type="ECO:0000256" key="2">
    <source>
        <dbReference type="ARBA" id="ARBA00000565"/>
    </source>
</evidence>
<dbReference type="NCBIfam" id="TIGR00097">
    <property type="entry name" value="HMP-P_kinase"/>
    <property type="match status" value="1"/>
</dbReference>
<dbReference type="PANTHER" id="PTHR20858">
    <property type="entry name" value="PHOSPHOMETHYLPYRIMIDINE KINASE"/>
    <property type="match status" value="1"/>
</dbReference>
<protein>
    <recommendedName>
        <fullName evidence="7">Hydroxymethylpyrimidine/phosphomethylpyrimidine kinase</fullName>
        <ecNumber evidence="5">2.7.1.49</ecNumber>
        <ecNumber evidence="6">2.7.4.7</ecNumber>
    </recommendedName>
    <alternativeName>
        <fullName evidence="14">Hydroxymethylpyrimidine kinase</fullName>
    </alternativeName>
    <alternativeName>
        <fullName evidence="15">Hydroxymethylpyrimidine phosphate kinase</fullName>
    </alternativeName>
</protein>
<evidence type="ECO:0000256" key="6">
    <source>
        <dbReference type="ARBA" id="ARBA00012963"/>
    </source>
</evidence>
<evidence type="ECO:0000256" key="11">
    <source>
        <dbReference type="ARBA" id="ARBA00022840"/>
    </source>
</evidence>
<comment type="catalytic activity">
    <reaction evidence="2">
        <text>4-amino-2-methyl-5-(phosphooxymethyl)pyrimidine + ATP = 4-amino-2-methyl-5-(diphosphooxymethyl)pyrimidine + ADP</text>
        <dbReference type="Rhea" id="RHEA:19893"/>
        <dbReference type="ChEBI" id="CHEBI:30616"/>
        <dbReference type="ChEBI" id="CHEBI:57841"/>
        <dbReference type="ChEBI" id="CHEBI:58354"/>
        <dbReference type="ChEBI" id="CHEBI:456216"/>
        <dbReference type="EC" id="2.7.4.7"/>
    </reaction>
</comment>
<comment type="catalytic activity">
    <reaction evidence="1">
        <text>4-amino-5-hydroxymethyl-2-methylpyrimidine + ATP = 4-amino-2-methyl-5-(phosphooxymethyl)pyrimidine + ADP + H(+)</text>
        <dbReference type="Rhea" id="RHEA:23096"/>
        <dbReference type="ChEBI" id="CHEBI:15378"/>
        <dbReference type="ChEBI" id="CHEBI:16892"/>
        <dbReference type="ChEBI" id="CHEBI:30616"/>
        <dbReference type="ChEBI" id="CHEBI:58354"/>
        <dbReference type="ChEBI" id="CHEBI:456216"/>
        <dbReference type="EC" id="2.7.1.49"/>
    </reaction>
</comment>
<dbReference type="GO" id="GO:0005524">
    <property type="term" value="F:ATP binding"/>
    <property type="evidence" value="ECO:0007669"/>
    <property type="project" value="UniProtKB-KW"/>
</dbReference>
<dbReference type="SUPFAM" id="SSF53613">
    <property type="entry name" value="Ribokinase-like"/>
    <property type="match status" value="1"/>
</dbReference>
<keyword evidence="9" id="KW-0547">Nucleotide-binding</keyword>
<evidence type="ECO:0000256" key="3">
    <source>
        <dbReference type="ARBA" id="ARBA00004769"/>
    </source>
</evidence>
<dbReference type="EMBL" id="ASWO01000001">
    <property type="protein sequence ID" value="EOT87540.1"/>
    <property type="molecule type" value="Genomic_DNA"/>
</dbReference>
<dbReference type="EC" id="2.7.1.49" evidence="5"/>
<keyword evidence="8" id="KW-0808">Transferase</keyword>
<dbReference type="GO" id="GO:0008972">
    <property type="term" value="F:phosphomethylpyrimidine kinase activity"/>
    <property type="evidence" value="ECO:0007669"/>
    <property type="project" value="UniProtKB-EC"/>
</dbReference>
<evidence type="ECO:0000256" key="5">
    <source>
        <dbReference type="ARBA" id="ARBA00012135"/>
    </source>
</evidence>
<evidence type="ECO:0000256" key="9">
    <source>
        <dbReference type="ARBA" id="ARBA00022741"/>
    </source>
</evidence>
<dbReference type="Gene3D" id="3.40.1190.20">
    <property type="match status" value="1"/>
</dbReference>
<evidence type="ECO:0000256" key="10">
    <source>
        <dbReference type="ARBA" id="ARBA00022777"/>
    </source>
</evidence>
<feature type="domain" description="Pyridoxamine kinase/Phosphomethylpyrimidine kinase" evidence="16">
    <location>
        <begin position="12"/>
        <end position="256"/>
    </location>
</feature>
<evidence type="ECO:0000259" key="16">
    <source>
        <dbReference type="Pfam" id="PF08543"/>
    </source>
</evidence>
<dbReference type="CDD" id="cd01169">
    <property type="entry name" value="HMPP_kinase"/>
    <property type="match status" value="1"/>
</dbReference>
<dbReference type="FunFam" id="3.40.1190.20:FF:000003">
    <property type="entry name" value="Phosphomethylpyrimidine kinase ThiD"/>
    <property type="match status" value="1"/>
</dbReference>
<dbReference type="Pfam" id="PF08543">
    <property type="entry name" value="Phos_pyr_kin"/>
    <property type="match status" value="1"/>
</dbReference>
<evidence type="ECO:0000256" key="12">
    <source>
        <dbReference type="ARBA" id="ARBA00022977"/>
    </source>
</evidence>
<accession>S0L8G4</accession>
<comment type="pathway">
    <text evidence="3">Cofactor biosynthesis; thiamine diphosphate biosynthesis; 4-amino-2-methyl-5-diphosphomethylpyrimidine from 5-amino-1-(5-phospho-D-ribosyl)imidazole: step 3/3.</text>
</comment>
<dbReference type="GO" id="GO:0005829">
    <property type="term" value="C:cytosol"/>
    <property type="evidence" value="ECO:0007669"/>
    <property type="project" value="TreeGrafter"/>
</dbReference>
<dbReference type="PATRIC" id="fig|1140003.3.peg.597"/>